<organism evidence="2 3">
    <name type="scientific">Desertihabitans brevis</name>
    <dbReference type="NCBI Taxonomy" id="2268447"/>
    <lineage>
        <taxon>Bacteria</taxon>
        <taxon>Bacillati</taxon>
        <taxon>Actinomycetota</taxon>
        <taxon>Actinomycetes</taxon>
        <taxon>Propionibacteriales</taxon>
        <taxon>Propionibacteriaceae</taxon>
        <taxon>Desertihabitans</taxon>
    </lineage>
</organism>
<proteinExistence type="predicted"/>
<dbReference type="InterPro" id="IPR009937">
    <property type="entry name" value="Phage_holin_3_6"/>
</dbReference>
<evidence type="ECO:0000256" key="1">
    <source>
        <dbReference type="SAM" id="Phobius"/>
    </source>
</evidence>
<sequence>MRGSTVDTEKIKQDITALAKSLLTLGKLEATEMGKRLGLGAALLAGAAFFALNALSLWFVSASLAFFLLLQPDAPAEPQDPTMLTGALPLGFLIMGAILFVVAGGLALGGILSIRSNQGMKHTQAEGQATVAAVQSAIERGRADVAVKLEYGEQASTIEARPTDVR</sequence>
<comment type="caution">
    <text evidence="2">The sequence shown here is derived from an EMBL/GenBank/DDBJ whole genome shotgun (WGS) entry which is preliminary data.</text>
</comment>
<evidence type="ECO:0000313" key="3">
    <source>
        <dbReference type="Proteomes" id="UP000252770"/>
    </source>
</evidence>
<reference evidence="2 3" key="1">
    <citation type="submission" date="2018-07" db="EMBL/GenBank/DDBJ databases">
        <title>Desertimonas flava gen. nov. sp. nov.</title>
        <authorList>
            <person name="Liu S."/>
        </authorList>
    </citation>
    <scope>NUCLEOTIDE SEQUENCE [LARGE SCALE GENOMIC DNA]</scope>
    <source>
        <strain evidence="2 3">16Sb5-5</strain>
    </source>
</reference>
<feature type="transmembrane region" description="Helical" evidence="1">
    <location>
        <begin position="37"/>
        <end position="70"/>
    </location>
</feature>
<accession>A0A367YTR8</accession>
<keyword evidence="3" id="KW-1185">Reference proteome</keyword>
<keyword evidence="1" id="KW-0472">Membrane</keyword>
<dbReference type="EMBL" id="QOUI01000007">
    <property type="protein sequence ID" value="RCK69244.1"/>
    <property type="molecule type" value="Genomic_DNA"/>
</dbReference>
<evidence type="ECO:0008006" key="4">
    <source>
        <dbReference type="Google" id="ProtNLM"/>
    </source>
</evidence>
<dbReference type="Proteomes" id="UP000252770">
    <property type="component" value="Unassembled WGS sequence"/>
</dbReference>
<dbReference type="Pfam" id="PF07332">
    <property type="entry name" value="Phage_holin_3_6"/>
    <property type="match status" value="1"/>
</dbReference>
<protein>
    <recommendedName>
        <fullName evidence="4">Phage holin family protein</fullName>
    </recommendedName>
</protein>
<feature type="transmembrane region" description="Helical" evidence="1">
    <location>
        <begin position="90"/>
        <end position="114"/>
    </location>
</feature>
<keyword evidence="1" id="KW-0812">Transmembrane</keyword>
<evidence type="ECO:0000313" key="2">
    <source>
        <dbReference type="EMBL" id="RCK69244.1"/>
    </source>
</evidence>
<name>A0A367YTR8_9ACTN</name>
<gene>
    <name evidence="2" type="ORF">DT076_13035</name>
</gene>
<dbReference type="AlphaFoldDB" id="A0A367YTR8"/>
<keyword evidence="1" id="KW-1133">Transmembrane helix</keyword>